<evidence type="ECO:0000256" key="5">
    <source>
        <dbReference type="ARBA" id="ARBA00023274"/>
    </source>
</evidence>
<feature type="region of interest" description="Disordered" evidence="8">
    <location>
        <begin position="132"/>
        <end position="170"/>
    </location>
</feature>
<comment type="function">
    <text evidence="7">One of the primary rRNA binding proteins, it binds directly near the 3'-end of the 23S rRNA, where it nucleates assembly of the 50S subunit.</text>
</comment>
<dbReference type="NCBIfam" id="TIGR03625">
    <property type="entry name" value="L3_bact"/>
    <property type="match status" value="1"/>
</dbReference>
<gene>
    <name evidence="7" type="primary">rplC</name>
    <name evidence="9" type="ORF">CUN48_06910</name>
</gene>
<dbReference type="InterPro" id="IPR019927">
    <property type="entry name" value="Ribosomal_uL3_bac/org-type"/>
</dbReference>
<dbReference type="HAMAP" id="MF_01325_B">
    <property type="entry name" value="Ribosomal_uL3_B"/>
    <property type="match status" value="1"/>
</dbReference>
<feature type="compositionally biased region" description="Basic residues" evidence="8">
    <location>
        <begin position="134"/>
        <end position="146"/>
    </location>
</feature>
<proteinExistence type="inferred from homology"/>
<dbReference type="PANTHER" id="PTHR11229:SF16">
    <property type="entry name" value="LARGE RIBOSOMAL SUBUNIT PROTEIN UL3C"/>
    <property type="match status" value="1"/>
</dbReference>
<evidence type="ECO:0000256" key="2">
    <source>
        <dbReference type="ARBA" id="ARBA00022730"/>
    </source>
</evidence>
<dbReference type="Gene3D" id="2.40.30.10">
    <property type="entry name" value="Translation factors"/>
    <property type="match status" value="1"/>
</dbReference>
<dbReference type="InterPro" id="IPR000597">
    <property type="entry name" value="Ribosomal_uL3"/>
</dbReference>
<dbReference type="FunFam" id="2.40.30.10:FF:000004">
    <property type="entry name" value="50S ribosomal protein L3"/>
    <property type="match status" value="1"/>
</dbReference>
<dbReference type="InterPro" id="IPR009000">
    <property type="entry name" value="Transl_B-barrel_sf"/>
</dbReference>
<keyword evidence="5 7" id="KW-0687">Ribonucleoprotein</keyword>
<evidence type="ECO:0000256" key="8">
    <source>
        <dbReference type="SAM" id="MobiDB-lite"/>
    </source>
</evidence>
<evidence type="ECO:0000256" key="3">
    <source>
        <dbReference type="ARBA" id="ARBA00022884"/>
    </source>
</evidence>
<evidence type="ECO:0000256" key="7">
    <source>
        <dbReference type="HAMAP-Rule" id="MF_01325"/>
    </source>
</evidence>
<dbReference type="Gene3D" id="3.30.160.810">
    <property type="match status" value="1"/>
</dbReference>
<dbReference type="GO" id="GO:0022625">
    <property type="term" value="C:cytosolic large ribosomal subunit"/>
    <property type="evidence" value="ECO:0007669"/>
    <property type="project" value="TreeGrafter"/>
</dbReference>
<dbReference type="GO" id="GO:0019843">
    <property type="term" value="F:rRNA binding"/>
    <property type="evidence" value="ECO:0007669"/>
    <property type="project" value="UniProtKB-UniRule"/>
</dbReference>
<evidence type="ECO:0000256" key="1">
    <source>
        <dbReference type="ARBA" id="ARBA00006540"/>
    </source>
</evidence>
<dbReference type="SUPFAM" id="SSF50447">
    <property type="entry name" value="Translation proteins"/>
    <property type="match status" value="1"/>
</dbReference>
<comment type="caution">
    <text evidence="9">The sequence shown here is derived from an EMBL/GenBank/DDBJ whole genome shotgun (WGS) entry which is preliminary data.</text>
</comment>
<reference evidence="9 10" key="1">
    <citation type="submission" date="2017-11" db="EMBL/GenBank/DDBJ databases">
        <title>Evolution of Phototrophy in the Chloroflexi Phylum Driven by Horizontal Gene Transfer.</title>
        <authorList>
            <person name="Ward L.M."/>
            <person name="Hemp J."/>
            <person name="Shih P.M."/>
            <person name="Mcglynn S.E."/>
            <person name="Fischer W."/>
        </authorList>
    </citation>
    <scope>NUCLEOTIDE SEQUENCE [LARGE SCALE GENOMIC DNA]</scope>
    <source>
        <strain evidence="9">JP3_7</strain>
    </source>
</reference>
<evidence type="ECO:0000256" key="4">
    <source>
        <dbReference type="ARBA" id="ARBA00022980"/>
    </source>
</evidence>
<comment type="subunit">
    <text evidence="7">Part of the 50S ribosomal subunit. Forms a cluster with proteins L14 and L19.</text>
</comment>
<evidence type="ECO:0000256" key="6">
    <source>
        <dbReference type="ARBA" id="ARBA00035243"/>
    </source>
</evidence>
<organism evidence="9 10">
    <name type="scientific">Candidatus Thermofonsia Clade 3 bacterium</name>
    <dbReference type="NCBI Taxonomy" id="2364212"/>
    <lineage>
        <taxon>Bacteria</taxon>
        <taxon>Bacillati</taxon>
        <taxon>Chloroflexota</taxon>
        <taxon>Candidatus Thermofontia</taxon>
        <taxon>Candidatus Thermofonsia Clade 3</taxon>
    </lineage>
</organism>
<dbReference type="GO" id="GO:0006412">
    <property type="term" value="P:translation"/>
    <property type="evidence" value="ECO:0007669"/>
    <property type="project" value="UniProtKB-UniRule"/>
</dbReference>
<dbReference type="Proteomes" id="UP000230790">
    <property type="component" value="Unassembled WGS sequence"/>
</dbReference>
<name>A0A2M8QD84_9CHLR</name>
<keyword evidence="2 7" id="KW-0699">rRNA-binding</keyword>
<sequence length="224" mass="24229">MKKLIGRKVGMTQLFDEKGNVTGVTVIEAGPNYVTQVKTVERDGYNAIQLGFGEVKARKLTRGELGHLGLLKPNDKHPNRRKLEGVPPLRYLTEARVKEVTYKEGDVIKADIFAVGEYVDVTGTMKGRGFSGGIKRHGFHRQKKTHGASDRERAPGSIGAGTTPGRVEKGQRMAGHYGNTRVTAMNARVMLVDAERNLIAVSGSVPGAKGGIVVIKEARKGGKK</sequence>
<protein>
    <recommendedName>
        <fullName evidence="6 7">Large ribosomal subunit protein uL3</fullName>
    </recommendedName>
</protein>
<dbReference type="GO" id="GO:0003735">
    <property type="term" value="F:structural constituent of ribosome"/>
    <property type="evidence" value="ECO:0007669"/>
    <property type="project" value="UniProtKB-UniRule"/>
</dbReference>
<keyword evidence="4 7" id="KW-0689">Ribosomal protein</keyword>
<evidence type="ECO:0000313" key="9">
    <source>
        <dbReference type="EMBL" id="PJF47728.1"/>
    </source>
</evidence>
<dbReference type="EMBL" id="PGTN01000036">
    <property type="protein sequence ID" value="PJF47728.1"/>
    <property type="molecule type" value="Genomic_DNA"/>
</dbReference>
<accession>A0A2M8QD84</accession>
<keyword evidence="3 7" id="KW-0694">RNA-binding</keyword>
<dbReference type="PANTHER" id="PTHR11229">
    <property type="entry name" value="50S RIBOSOMAL PROTEIN L3"/>
    <property type="match status" value="1"/>
</dbReference>
<comment type="similarity">
    <text evidence="1 7">Belongs to the universal ribosomal protein uL3 family.</text>
</comment>
<dbReference type="AlphaFoldDB" id="A0A2M8QD84"/>
<evidence type="ECO:0000313" key="10">
    <source>
        <dbReference type="Proteomes" id="UP000230790"/>
    </source>
</evidence>
<dbReference type="Pfam" id="PF00297">
    <property type="entry name" value="Ribosomal_L3"/>
    <property type="match status" value="1"/>
</dbReference>